<dbReference type="Proteomes" id="UP001341840">
    <property type="component" value="Unassembled WGS sequence"/>
</dbReference>
<evidence type="ECO:0000256" key="1">
    <source>
        <dbReference type="SAM" id="MobiDB-lite"/>
    </source>
</evidence>
<sequence length="74" mass="8321">MTRPANRGEQSRSRSPSSGISHGSNSGGGFDNMNRLAQHSRVKLNLPKFDGSDALCWIFAIDQYFEFFRVPEDE</sequence>
<feature type="compositionally biased region" description="Low complexity" evidence="1">
    <location>
        <begin position="13"/>
        <end position="24"/>
    </location>
</feature>
<reference evidence="2 3" key="1">
    <citation type="journal article" date="2023" name="Plants (Basel)">
        <title>Bridging the Gap: Combining Genomics and Transcriptomics Approaches to Understand Stylosanthes scabra, an Orphan Legume from the Brazilian Caatinga.</title>
        <authorList>
            <person name="Ferreira-Neto J.R.C."/>
            <person name="da Silva M.D."/>
            <person name="Binneck E."/>
            <person name="de Melo N.F."/>
            <person name="da Silva R.H."/>
            <person name="de Melo A.L.T.M."/>
            <person name="Pandolfi V."/>
            <person name="Bustamante F.O."/>
            <person name="Brasileiro-Vidal A.C."/>
            <person name="Benko-Iseppon A.M."/>
        </authorList>
    </citation>
    <scope>NUCLEOTIDE SEQUENCE [LARGE SCALE GENOMIC DNA]</scope>
    <source>
        <tissue evidence="2">Leaves</tissue>
    </source>
</reference>
<comment type="caution">
    <text evidence="2">The sequence shown here is derived from an EMBL/GenBank/DDBJ whole genome shotgun (WGS) entry which is preliminary data.</text>
</comment>
<proteinExistence type="predicted"/>
<protein>
    <submittedName>
        <fullName evidence="2">Uncharacterized protein</fullName>
    </submittedName>
</protein>
<organism evidence="2 3">
    <name type="scientific">Stylosanthes scabra</name>
    <dbReference type="NCBI Taxonomy" id="79078"/>
    <lineage>
        <taxon>Eukaryota</taxon>
        <taxon>Viridiplantae</taxon>
        <taxon>Streptophyta</taxon>
        <taxon>Embryophyta</taxon>
        <taxon>Tracheophyta</taxon>
        <taxon>Spermatophyta</taxon>
        <taxon>Magnoliopsida</taxon>
        <taxon>eudicotyledons</taxon>
        <taxon>Gunneridae</taxon>
        <taxon>Pentapetalae</taxon>
        <taxon>rosids</taxon>
        <taxon>fabids</taxon>
        <taxon>Fabales</taxon>
        <taxon>Fabaceae</taxon>
        <taxon>Papilionoideae</taxon>
        <taxon>50 kb inversion clade</taxon>
        <taxon>dalbergioids sensu lato</taxon>
        <taxon>Dalbergieae</taxon>
        <taxon>Pterocarpus clade</taxon>
        <taxon>Stylosanthes</taxon>
    </lineage>
</organism>
<accession>A0ABU6TPM3</accession>
<name>A0ABU6TPM3_9FABA</name>
<evidence type="ECO:0000313" key="3">
    <source>
        <dbReference type="Proteomes" id="UP001341840"/>
    </source>
</evidence>
<dbReference type="EMBL" id="JASCZI010091372">
    <property type="protein sequence ID" value="MED6150101.1"/>
    <property type="molecule type" value="Genomic_DNA"/>
</dbReference>
<gene>
    <name evidence="2" type="ORF">PIB30_069064</name>
</gene>
<evidence type="ECO:0000313" key="2">
    <source>
        <dbReference type="EMBL" id="MED6150101.1"/>
    </source>
</evidence>
<feature type="region of interest" description="Disordered" evidence="1">
    <location>
        <begin position="1"/>
        <end position="34"/>
    </location>
</feature>
<keyword evidence="3" id="KW-1185">Reference proteome</keyword>